<proteinExistence type="predicted"/>
<accession>A0A270BL08</accession>
<comment type="caution">
    <text evidence="1">The sequence shown here is derived from an EMBL/GenBank/DDBJ whole genome shotgun (WGS) entry which is preliminary data.</text>
</comment>
<name>A0A270BL08_9PROT</name>
<dbReference type="AlphaFoldDB" id="A0A270BL08"/>
<organism evidence="1 2">
    <name type="scientific">Acetobacter syzygii</name>
    <dbReference type="NCBI Taxonomy" id="146476"/>
    <lineage>
        <taxon>Bacteria</taxon>
        <taxon>Pseudomonadati</taxon>
        <taxon>Pseudomonadota</taxon>
        <taxon>Alphaproteobacteria</taxon>
        <taxon>Acetobacterales</taxon>
        <taxon>Acetobacteraceae</taxon>
        <taxon>Acetobacter</taxon>
    </lineage>
</organism>
<evidence type="ECO:0000313" key="2">
    <source>
        <dbReference type="Proteomes" id="UP000216033"/>
    </source>
</evidence>
<dbReference type="EMBL" id="NDFP01000007">
    <property type="protein sequence ID" value="PAL25729.1"/>
    <property type="molecule type" value="Genomic_DNA"/>
</dbReference>
<sequence>MGKGDRRVCTIKACRGMARANAAFSSPLLPNGRASCVMQQQCAMKTYVASEYAAERPVLLHAGSAYNKQRELFWGHVDKGRASLWHCAATLVRGRLLPPRCQQVPVASGGLREA</sequence>
<gene>
    <name evidence="1" type="ORF">B9K05_08240</name>
</gene>
<keyword evidence="2" id="KW-1185">Reference proteome</keyword>
<dbReference type="Proteomes" id="UP000216033">
    <property type="component" value="Unassembled WGS sequence"/>
</dbReference>
<evidence type="ECO:0000313" key="1">
    <source>
        <dbReference type="EMBL" id="PAL25729.1"/>
    </source>
</evidence>
<protein>
    <submittedName>
        <fullName evidence="1">Uncharacterized protein</fullName>
    </submittedName>
</protein>
<reference evidence="1 2" key="1">
    <citation type="submission" date="2017-04" db="EMBL/GenBank/DDBJ databases">
        <title>Kefir bacterial isolates.</title>
        <authorList>
            <person name="Kim Y."/>
            <person name="Blasche S."/>
            <person name="Patil K.R."/>
        </authorList>
    </citation>
    <scope>NUCLEOTIDE SEQUENCE [LARGE SCALE GENOMIC DNA]</scope>
    <source>
        <strain evidence="1 2">KR-2</strain>
    </source>
</reference>